<dbReference type="Pfam" id="PF16325">
    <property type="entry name" value="Peptidase_U32_C"/>
    <property type="match status" value="1"/>
</dbReference>
<evidence type="ECO:0000256" key="1">
    <source>
        <dbReference type="ARBA" id="ARBA00022670"/>
    </source>
</evidence>
<dbReference type="Proteomes" id="UP000001700">
    <property type="component" value="Chromosome"/>
</dbReference>
<evidence type="ECO:0000313" key="6">
    <source>
        <dbReference type="Proteomes" id="UP000001700"/>
    </source>
</evidence>
<dbReference type="InterPro" id="IPR001539">
    <property type="entry name" value="Peptidase_U32"/>
</dbReference>
<dbReference type="eggNOG" id="COG0826">
    <property type="taxonomic scope" value="Bacteria"/>
</dbReference>
<dbReference type="RefSeq" id="WP_013087835.1">
    <property type="nucleotide sequence ID" value="NC_014109.1"/>
</dbReference>
<dbReference type="STRING" id="515618.RIEPE_0143"/>
<dbReference type="EMBL" id="CP001085">
    <property type="protein sequence ID" value="ADD79855.1"/>
    <property type="molecule type" value="Genomic_DNA"/>
</dbReference>
<dbReference type="GO" id="GO:0008233">
    <property type="term" value="F:peptidase activity"/>
    <property type="evidence" value="ECO:0007669"/>
    <property type="project" value="UniProtKB-KW"/>
</dbReference>
<dbReference type="AlphaFoldDB" id="D4G7V1"/>
<comment type="similarity">
    <text evidence="3">Belongs to the peptidase U32 family.</text>
</comment>
<dbReference type="HOGENOM" id="CLU_011540_0_2_6"/>
<dbReference type="NCBIfam" id="NF011996">
    <property type="entry name" value="PRK15452.1"/>
    <property type="match status" value="1"/>
</dbReference>
<keyword evidence="1" id="KW-0645">Protease</keyword>
<keyword evidence="2" id="KW-0378">Hydrolase</keyword>
<accession>D4G7V1</accession>
<dbReference type="InterPro" id="IPR032525">
    <property type="entry name" value="Peptidase_U32_C"/>
</dbReference>
<dbReference type="KEGG" id="rip:RIEPE_0143"/>
<dbReference type="GO" id="GO:0005829">
    <property type="term" value="C:cytosol"/>
    <property type="evidence" value="ECO:0007669"/>
    <property type="project" value="TreeGrafter"/>
</dbReference>
<name>D4G7V1_RIEPU</name>
<dbReference type="Pfam" id="PF01136">
    <property type="entry name" value="Peptidase_U32"/>
    <property type="match status" value="1"/>
</dbReference>
<dbReference type="PROSITE" id="PS01276">
    <property type="entry name" value="PEPTIDASE_U32"/>
    <property type="match status" value="1"/>
</dbReference>
<evidence type="ECO:0000313" key="5">
    <source>
        <dbReference type="EMBL" id="ADD79855.1"/>
    </source>
</evidence>
<keyword evidence="6" id="KW-1185">Reference proteome</keyword>
<dbReference type="InterPro" id="IPR051454">
    <property type="entry name" value="RNA/ubiquinone_mod_enzymes"/>
</dbReference>
<reference evidence="5" key="1">
    <citation type="submission" date="2008-05" db="EMBL/GenBank/DDBJ databases">
        <title>Genome sequence of Riesia pediculicola USDA.</title>
        <authorList>
            <person name="Kirkness E.F."/>
        </authorList>
    </citation>
    <scope>NUCLEOTIDE SEQUENCE [LARGE SCALE GENOMIC DNA]</scope>
    <source>
        <strain evidence="5">USDA</strain>
    </source>
</reference>
<dbReference type="Gene3D" id="2.40.30.10">
    <property type="entry name" value="Translation factors"/>
    <property type="match status" value="1"/>
</dbReference>
<dbReference type="PANTHER" id="PTHR30217:SF6">
    <property type="entry name" value="TRNA HYDROXYLATION PROTEIN P"/>
    <property type="match status" value="1"/>
</dbReference>
<gene>
    <name evidence="5" type="ordered locus">RIEPE_0143</name>
</gene>
<protein>
    <submittedName>
        <fullName evidence="5">Peptidase U32</fullName>
    </submittedName>
</protein>
<evidence type="ECO:0000256" key="2">
    <source>
        <dbReference type="ARBA" id="ARBA00022801"/>
    </source>
</evidence>
<dbReference type="OrthoDB" id="9807498at2"/>
<evidence type="ECO:0000259" key="4">
    <source>
        <dbReference type="Pfam" id="PF16325"/>
    </source>
</evidence>
<evidence type="ECO:0000256" key="3">
    <source>
        <dbReference type="ARBA" id="ARBA00038374"/>
    </source>
</evidence>
<dbReference type="MEROPS" id="U32.002"/>
<dbReference type="GO" id="GO:0006508">
    <property type="term" value="P:proteolysis"/>
    <property type="evidence" value="ECO:0007669"/>
    <property type="project" value="UniProtKB-KW"/>
</dbReference>
<sequence length="437" mass="50361">MSQEIELLSPARSVKNMRYAFHYGANAVYGGLPRYSLRVRNNELNSKKLVQCIREAHEMKKKFYVVANIISHNNKVKTFIDDISPIVEMNPDAIIVSDPGMILLIQKKFPKINIHLSVQANTTNFLSVKFWKDIGIKRIILARELTTKEIYEIHKNNPKVELEVFIHGSLCIAYSGRCLISSYLKRKDSNQGVCDHSCRKAFSIKKNRRTLKRRDFSEEEVSSDIGRFQTDSKVLSIIEDQHGSYIMNSKDLCAIESIRDLIEAGVSSFKIEGRSKSTFYCARTTQIYRRAIDDVISGKKNINKSLIRMLNNLSNRGYTSGFFRKDRSCEFHQNYERSHSLSASQKFVGEFTGKYKEGFAEVLVKNKFCVGNNLELMNSKKNIQFFIKKIFDERWNSIFCAKNNEIVYISLPEIENPFDLKFSILLLNLENGNKTAI</sequence>
<proteinExistence type="inferred from homology"/>
<dbReference type="PANTHER" id="PTHR30217">
    <property type="entry name" value="PEPTIDASE U32 FAMILY"/>
    <property type="match status" value="1"/>
</dbReference>
<organism evidence="5 6">
    <name type="scientific">Riesia pediculicola (strain USDA)</name>
    <dbReference type="NCBI Taxonomy" id="515618"/>
    <lineage>
        <taxon>Bacteria</taxon>
        <taxon>Pseudomonadati</taxon>
        <taxon>Pseudomonadota</taxon>
        <taxon>Gammaproteobacteria</taxon>
        <taxon>Enterobacterales</taxon>
        <taxon>Enterobacteriaceae</taxon>
        <taxon>Candidatus Riesia</taxon>
    </lineage>
</organism>
<feature type="domain" description="Peptidase family U32 C-terminal" evidence="4">
    <location>
        <begin position="344"/>
        <end position="415"/>
    </location>
</feature>